<feature type="domain" description="Rad50/SbcC-type AAA" evidence="5">
    <location>
        <begin position="5"/>
        <end position="217"/>
    </location>
</feature>
<evidence type="ECO:0000256" key="4">
    <source>
        <dbReference type="SAM" id="Coils"/>
    </source>
</evidence>
<dbReference type="PANTHER" id="PTHR32114">
    <property type="entry name" value="ABC TRANSPORTER ABCH.3"/>
    <property type="match status" value="1"/>
</dbReference>
<evidence type="ECO:0000256" key="2">
    <source>
        <dbReference type="ARBA" id="ARBA00011322"/>
    </source>
</evidence>
<name>A0A429Z9N5_9ENTE</name>
<dbReference type="Proteomes" id="UP000277864">
    <property type="component" value="Unassembled WGS sequence"/>
</dbReference>
<feature type="coiled-coil region" evidence="4">
    <location>
        <begin position="469"/>
        <end position="503"/>
    </location>
</feature>
<feature type="coiled-coil region" evidence="4">
    <location>
        <begin position="363"/>
        <end position="421"/>
    </location>
</feature>
<gene>
    <name evidence="6" type="ORF">C7P63_04725</name>
</gene>
<comment type="caution">
    <text evidence="6">The sequence shown here is derived from an EMBL/GenBank/DDBJ whole genome shotgun (WGS) entry which is preliminary data.</text>
</comment>
<comment type="subunit">
    <text evidence="2">Heterodimer of SbcC and SbcD.</text>
</comment>
<reference evidence="6 7" key="1">
    <citation type="submission" date="2018-03" db="EMBL/GenBank/DDBJ databases">
        <authorList>
            <person name="Gulvik C.A."/>
        </authorList>
    </citation>
    <scope>NUCLEOTIDE SEQUENCE [LARGE SCALE GENOMIC DNA]</scope>
    <source>
        <strain evidence="6 7">JCM 31581</strain>
    </source>
</reference>
<dbReference type="InterPro" id="IPR027417">
    <property type="entry name" value="P-loop_NTPase"/>
</dbReference>
<comment type="similarity">
    <text evidence="1">Belongs to the SMC family. SbcC subfamily.</text>
</comment>
<keyword evidence="7" id="KW-1185">Reference proteome</keyword>
<dbReference type="GO" id="GO:0016887">
    <property type="term" value="F:ATP hydrolysis activity"/>
    <property type="evidence" value="ECO:0007669"/>
    <property type="project" value="InterPro"/>
</dbReference>
<feature type="coiled-coil region" evidence="4">
    <location>
        <begin position="622"/>
        <end position="853"/>
    </location>
</feature>
<sequence>MKPIKLVLENFGPYQHEQIRFDQFDELPLFLITGKTGSGKTSIFDGICYALYGKTSGNLREGKDMRSNFATVKEITRVSLTFTHDNFTYQVVREPEQELAKKKGEGTTLRPSKVSLTQLDKSGCEINQWIKKTEVETQIEDILKVDVNQFTQLILLPQGDFRKFLNASSDEKEGILRKLFHTAFYKEWASQLKELKKNYQQGLEQTSKQITAKWSEIPWSKEQLTQFELDESVEARLELLDLEIQHRQQGVACSSQKIEKKTEEQQRLSKALQEKEQQEQLFFKWQQELEVSAKLQEEEPYILAKKEELNKLNWLLSCQPQLEKWKENEGEKQQLLTRIATNRQEESKKIEEQADNQQRLATCHKNTDKIEQAKQQLVKLEEMIPKIDEYRRLKQQEIEKKEQLERQVEQIEIVSQSLEKSAEQKHQLNQMIQLKDDYSKQLVDWQTKIKQYEEFNQLITQLACQEQKIEDSKKYLADLTKALEQLFEDKEQARINYDQTKQQWQDIQGTRLALLLEANQPCPVCGSLDHPKKQNQEENWTLNQVQTLEKQKEEAEKTFLDLNQQVAKVTTEKSIGLEGQQTELAKLHQLELEKQIKVPKELASLPQLNSNDQLLAVLKDNLATYSLEEENVKDKLAEIAEQEEKLIQLEEKIEEKNEEKIRLSEEVQESKQEVSALEAKVSTLFQYVDPSFIEQDLNQVKESLKDTIEEGNRLLKEAQEEKEKISQQLISIQIEQKHITQQLEKINQLQREIEEKITEKIQKSPYEDSFDQLVEQMVKPEEIAELTQEIEDFKEKQMQTLIRQKQLKEELKVEEQPDKDEEQAQLNMCETELAQMQEELTNLKYELKDCQQAYQWVSQTYHELKEQWDTLAALNQLSEVANGDGSQSKVSLERFVLQTYFNEVLRLANNRFMQLTHGRYSFQLNKESGSYKKASGLELNVYDDNLGGIRNIHTLSGGESFIAALALSLSLADVIQMQSGSVKIDALFIDEGFGSLDSESLETAMEALESIEGQGKMIGIISHVQELKQRIPQQLQVISDGQGQSRIKYQLI</sequence>
<dbReference type="GO" id="GO:0006302">
    <property type="term" value="P:double-strand break repair"/>
    <property type="evidence" value="ECO:0007669"/>
    <property type="project" value="InterPro"/>
</dbReference>
<dbReference type="PANTHER" id="PTHR32114:SF2">
    <property type="entry name" value="ABC TRANSPORTER ABCH.3"/>
    <property type="match status" value="1"/>
</dbReference>
<evidence type="ECO:0000313" key="6">
    <source>
        <dbReference type="EMBL" id="RST90383.1"/>
    </source>
</evidence>
<protein>
    <recommendedName>
        <fullName evidence="3">Nuclease SbcCD subunit C</fullName>
    </recommendedName>
</protein>
<dbReference type="Pfam" id="PF13476">
    <property type="entry name" value="AAA_23"/>
    <property type="match status" value="1"/>
</dbReference>
<dbReference type="RefSeq" id="WP_125942996.1">
    <property type="nucleotide sequence ID" value="NZ_PXZH01000001.1"/>
</dbReference>
<dbReference type="OrthoDB" id="9795626at2"/>
<dbReference type="EMBL" id="PXZH01000001">
    <property type="protein sequence ID" value="RST90383.1"/>
    <property type="molecule type" value="Genomic_DNA"/>
</dbReference>
<dbReference type="SUPFAM" id="SSF52540">
    <property type="entry name" value="P-loop containing nucleoside triphosphate hydrolases"/>
    <property type="match status" value="2"/>
</dbReference>
<evidence type="ECO:0000313" key="7">
    <source>
        <dbReference type="Proteomes" id="UP000277864"/>
    </source>
</evidence>
<dbReference type="AlphaFoldDB" id="A0A429Z9N5"/>
<dbReference type="InterPro" id="IPR038729">
    <property type="entry name" value="Rad50/SbcC_AAA"/>
</dbReference>
<feature type="coiled-coil region" evidence="4">
    <location>
        <begin position="545"/>
        <end position="572"/>
    </location>
</feature>
<dbReference type="Pfam" id="PF13558">
    <property type="entry name" value="SbcC_Walker_B"/>
    <property type="match status" value="1"/>
</dbReference>
<proteinExistence type="inferred from homology"/>
<keyword evidence="4" id="KW-0175">Coiled coil</keyword>
<dbReference type="Gene3D" id="3.40.50.300">
    <property type="entry name" value="P-loop containing nucleotide triphosphate hydrolases"/>
    <property type="match status" value="2"/>
</dbReference>
<evidence type="ECO:0000256" key="3">
    <source>
        <dbReference type="ARBA" id="ARBA00013368"/>
    </source>
</evidence>
<accession>A0A429Z9N5</accession>
<evidence type="ECO:0000256" key="1">
    <source>
        <dbReference type="ARBA" id="ARBA00006930"/>
    </source>
</evidence>
<evidence type="ECO:0000259" key="5">
    <source>
        <dbReference type="Pfam" id="PF13476"/>
    </source>
</evidence>
<organism evidence="6 7">
    <name type="scientific">Vagococcus humatus</name>
    <dbReference type="NCBI Taxonomy" id="1889241"/>
    <lineage>
        <taxon>Bacteria</taxon>
        <taxon>Bacillati</taxon>
        <taxon>Bacillota</taxon>
        <taxon>Bacilli</taxon>
        <taxon>Lactobacillales</taxon>
        <taxon>Enterococcaceae</taxon>
        <taxon>Vagococcus</taxon>
    </lineage>
</organism>